<proteinExistence type="predicted"/>
<evidence type="ECO:0000259" key="11">
    <source>
        <dbReference type="PROSITE" id="PS50174"/>
    </source>
</evidence>
<keyword evidence="4" id="KW-0540">Nuclease</keyword>
<comment type="caution">
    <text evidence="14">The sequence shown here is derived from an EMBL/GenBank/DDBJ whole genome shotgun (WGS) entry which is preliminary data.</text>
</comment>
<feature type="compositionally biased region" description="Basic and acidic residues" evidence="10">
    <location>
        <begin position="658"/>
        <end position="669"/>
    </location>
</feature>
<accession>A0A5B6X7M1</accession>
<evidence type="ECO:0000256" key="9">
    <source>
        <dbReference type="SAM" id="Coils"/>
    </source>
</evidence>
<evidence type="ECO:0000259" key="12">
    <source>
        <dbReference type="PROSITE" id="PS50878"/>
    </source>
</evidence>
<dbReference type="InterPro" id="IPR021109">
    <property type="entry name" value="Peptidase_aspartic_dom_sf"/>
</dbReference>
<dbReference type="Gene3D" id="2.40.70.10">
    <property type="entry name" value="Acid Proteases"/>
    <property type="match status" value="1"/>
</dbReference>
<feature type="coiled-coil region" evidence="9">
    <location>
        <begin position="128"/>
        <end position="155"/>
    </location>
</feature>
<keyword evidence="9" id="KW-0175">Coiled coil</keyword>
<feature type="domain" description="G-patch" evidence="11">
    <location>
        <begin position="970"/>
        <end position="1016"/>
    </location>
</feature>
<dbReference type="GO" id="GO:0004523">
    <property type="term" value="F:RNA-DNA hybrid ribonuclease activity"/>
    <property type="evidence" value="ECO:0007669"/>
    <property type="project" value="InterPro"/>
</dbReference>
<protein>
    <recommendedName>
        <fullName evidence="1">RNA-directed DNA polymerase</fullName>
        <ecNumber evidence="1">2.7.7.49</ecNumber>
    </recommendedName>
</protein>
<dbReference type="CDD" id="cd09279">
    <property type="entry name" value="RNase_HI_like"/>
    <property type="match status" value="1"/>
</dbReference>
<sequence length="1970" mass="223874">MDQRYEQLQKEMEQTQEQLAQIKQDVTNSEKNLMAQMTQITQLLNGLVDKGKGPMVVTGEENEGTPSGFTPPHAPVLPEEYLPRPPVTIRPRQGQNHIRPPANFQAGSGSNLGDNPANLVVPDFDMIEETRAEASRQLEDRCKRLEEEVKALKNASHRPGVKVKELSLVPGLILPPKFKTPEFEKYNGTSCPEAHITMFCRRMAGYAENDQLLIHCFQDSLVGSVAKWYNQLTRAQVNSWEDLAQAFTKQYGHVTEIVPDRITLQNIEKKPNEDFRQYAQRWREVATQVQPPLSEKETVKLFISTLRAPFITHMVGSTTQSFTDIVLAGEMIENAIRGVRIEAGEATRRPIPRKKDNEVNNMSTYSKGYPKAVTVNSPKVVAVKQQGTTGQEPGPRPNFERPQFTPIPITYGEMYQRLFNAHIVAPYYLKPLQPPFPKWYNPNAECEYHAGITGHSIENCTAFKKVVEKFIKMGIIELDDLPGNPLPNHGDGAVNMIRKDRARKTKEDISDVRTPLMIVWGEMVKRGLIKSSLEGRSERPGNYCAFHGAEGHKIQDCTEFRLLVQGFMDNKELEFYEENSEEGDIHATEGELTRQKAKLPKIIISRPSNLGSKAQAIPKIIIKKPASFPYEEDKKVPWSYNCNVAMPGVGGSTSTENENQKEGFHTRSGRRYDPAGVRINLAKSKAMTVEPEEEPSTLINMPVREEEAKEFLKFLKHSEYSVVEQLHKQPARISVLALLLSSEVHRKALMKVLNETYVTKDISVSKLDRLIGNISADNFISFSDDEIPSGGMGSTKALHITTHCKGSILPSVLVDNGSALNVLPLSTLKRLPIDSSHMKTCQNIVRAFDGTERRVMGRIDIPLRIGPNTYEVDFLVMDINPSYTCLLGRPWIHSAGAVPSSLHQKLKLVADGRLVTINAEEDIIATVTNDAPYVEANEEAIECSFRSLEFVNATFVREGAKIPAPKISKTTRMGLQMMISKGALPGRGLGRCLQGEVQVPSPKEKRDRFGLGFKPNANEMRREMEKKQERRRARLKGEEIMWEPMTFPHIAQTFVSGGIIHFERGLPNEGPHINAIDEGEAGPRNLSGIRPCELGSILNNWTVEELPVVFRNSTESLDINDVSDDTTSLEAHFEQDMCLEEPQEFEGDRDGNLSPDLLRMVQQEEKQILPHDEEVRMKDGENRSTHNRGNETKSSGTTREFKDVFAWSYQDMPGLSTDIVVHRLPIREECKPVQQKLRRMRPDVVLKIKEEVKKQYDAGFLQVVKYSEWVANIVPVPKKDGKVRMCVDYRDLNKASPKDNFPLPHIDTLVDNTAGYSWFSFMDGFSGYNQIKMHPEDMAKTTFITLWGTFCYKVMPFGLKNAGATYQRAMVALFHDMMHKEIEVYVDDMIAKSRTEKEHVEVLKKLFLRLRRFQLKLNPTKCTFGARSGKLLGFVVSEKGIEVDADKVKAIQDLPPPRTQKEVRGFLGRLNYITRFISQLTEKCDPIFRLLKKHNQGIWNEECQRAFDKVKQYLSTAPVLSPPNPDRPLILYLSVFDNSMGCVLGQHDESGRKEKAIYYLSKKFTECEMRYSSIEKLCCALIWTTRRLRQYMLYHTTWLISKLDPLKYMMESTALNGRMARWQILLSEFDIVYVSQKAIKGSAIAEFLASRALEDYEPLSFEFPNEELMYVASVEEMPWKLNFDGASNAVGNGIGAILVSPSGDHHPFTCRLDFDCTNNMAEYEACIMGIRAAMERKIRVLEVYGDSALVVYQLKGEWETRDPKLIEYRKIVLGLIEEFDNITFNYLPRDENQMADALATLASMTKINQPEDMRPIQMSILEAPAYCCSLEEEGKDDHPWYQNVLQYIKNGEYPEHATENEKRTLRRLVSDYVLDSDILYKKRKDQVLLRCVDAVEAKQILEEVHEGICGTHANGFTMARQIMRFGYYWSTMEGDCIKYAKKCHKCQIYGDKIHVPPSPLHDLIDITSIV</sequence>
<evidence type="ECO:0000313" key="15">
    <source>
        <dbReference type="Proteomes" id="UP000325315"/>
    </source>
</evidence>
<dbReference type="CDD" id="cd09274">
    <property type="entry name" value="RNase_HI_RT_Ty3"/>
    <property type="match status" value="1"/>
</dbReference>
<evidence type="ECO:0000313" key="14">
    <source>
        <dbReference type="EMBL" id="KAA3489212.1"/>
    </source>
</evidence>
<evidence type="ECO:0000256" key="5">
    <source>
        <dbReference type="ARBA" id="ARBA00022759"/>
    </source>
</evidence>
<dbReference type="PANTHER" id="PTHR32108:SF5">
    <property type="entry name" value="DYNACTIN SUBUNIT 1-LIKE"/>
    <property type="match status" value="1"/>
</dbReference>
<dbReference type="Gene3D" id="3.30.420.10">
    <property type="entry name" value="Ribonuclease H-like superfamily/Ribonuclease H"/>
    <property type="match status" value="1"/>
</dbReference>
<dbReference type="CDD" id="cd00303">
    <property type="entry name" value="retropepsin_like"/>
    <property type="match status" value="1"/>
</dbReference>
<dbReference type="InterPro" id="IPR000477">
    <property type="entry name" value="RT_dom"/>
</dbReference>
<evidence type="ECO:0000256" key="3">
    <source>
        <dbReference type="ARBA" id="ARBA00022695"/>
    </source>
</evidence>
<dbReference type="Pfam" id="PF17917">
    <property type="entry name" value="RT_RNaseH"/>
    <property type="match status" value="1"/>
</dbReference>
<keyword evidence="7" id="KW-0695">RNA-directed DNA polymerase</keyword>
<dbReference type="SUPFAM" id="SSF53098">
    <property type="entry name" value="Ribonuclease H-like"/>
    <property type="match status" value="1"/>
</dbReference>
<evidence type="ECO:0000256" key="8">
    <source>
        <dbReference type="ARBA" id="ARBA00023172"/>
    </source>
</evidence>
<keyword evidence="15" id="KW-1185">Reference proteome</keyword>
<dbReference type="PROSITE" id="PS50879">
    <property type="entry name" value="RNASE_H_1"/>
    <property type="match status" value="1"/>
</dbReference>
<dbReference type="Pfam" id="PF13456">
    <property type="entry name" value="RVT_3"/>
    <property type="match status" value="1"/>
</dbReference>
<dbReference type="GO" id="GO:0006310">
    <property type="term" value="P:DNA recombination"/>
    <property type="evidence" value="ECO:0007669"/>
    <property type="project" value="UniProtKB-KW"/>
</dbReference>
<dbReference type="PROSITE" id="PS50878">
    <property type="entry name" value="RT_POL"/>
    <property type="match status" value="1"/>
</dbReference>
<keyword evidence="5" id="KW-0255">Endonuclease</keyword>
<dbReference type="InterPro" id="IPR043502">
    <property type="entry name" value="DNA/RNA_pol_sf"/>
</dbReference>
<reference evidence="14" key="1">
    <citation type="submission" date="2019-08" db="EMBL/GenBank/DDBJ databases">
        <authorList>
            <person name="Liu F."/>
        </authorList>
    </citation>
    <scope>NUCLEOTIDE SEQUENCE [LARGE SCALE GENOMIC DNA]</scope>
    <source>
        <strain evidence="14">PA1801</strain>
        <tissue evidence="14">Leaf</tissue>
    </source>
</reference>
<evidence type="ECO:0000256" key="1">
    <source>
        <dbReference type="ARBA" id="ARBA00012493"/>
    </source>
</evidence>
<feature type="compositionally biased region" description="Basic and acidic residues" evidence="10">
    <location>
        <begin position="1166"/>
        <end position="1191"/>
    </location>
</feature>
<feature type="domain" description="Reverse transcriptase" evidence="12">
    <location>
        <begin position="1257"/>
        <end position="1436"/>
    </location>
</feature>
<feature type="region of interest" description="Disordered" evidence="10">
    <location>
        <begin position="650"/>
        <end position="669"/>
    </location>
</feature>
<evidence type="ECO:0000256" key="7">
    <source>
        <dbReference type="ARBA" id="ARBA00022918"/>
    </source>
</evidence>
<dbReference type="InterPro" id="IPR036397">
    <property type="entry name" value="RNaseH_sf"/>
</dbReference>
<dbReference type="GO" id="GO:0003676">
    <property type="term" value="F:nucleic acid binding"/>
    <property type="evidence" value="ECO:0007669"/>
    <property type="project" value="InterPro"/>
</dbReference>
<dbReference type="EMBL" id="SMMG02000001">
    <property type="protein sequence ID" value="KAA3489212.1"/>
    <property type="molecule type" value="Genomic_DNA"/>
</dbReference>
<dbReference type="Pfam" id="PF00078">
    <property type="entry name" value="RVT_1"/>
    <property type="match status" value="1"/>
</dbReference>
<dbReference type="SUPFAM" id="SSF56672">
    <property type="entry name" value="DNA/RNA polymerases"/>
    <property type="match status" value="1"/>
</dbReference>
<dbReference type="PROSITE" id="PS50174">
    <property type="entry name" value="G_PATCH"/>
    <property type="match status" value="1"/>
</dbReference>
<feature type="region of interest" description="Disordered" evidence="10">
    <location>
        <begin position="1166"/>
        <end position="1197"/>
    </location>
</feature>
<dbReference type="InterPro" id="IPR002156">
    <property type="entry name" value="RNaseH_domain"/>
</dbReference>
<evidence type="ECO:0000256" key="2">
    <source>
        <dbReference type="ARBA" id="ARBA00022679"/>
    </source>
</evidence>
<feature type="domain" description="RNase H type-1" evidence="13">
    <location>
        <begin position="1675"/>
        <end position="1804"/>
    </location>
</feature>
<evidence type="ECO:0000256" key="10">
    <source>
        <dbReference type="SAM" id="MobiDB-lite"/>
    </source>
</evidence>
<dbReference type="EC" id="2.7.7.49" evidence="1"/>
<evidence type="ECO:0000259" key="13">
    <source>
        <dbReference type="PROSITE" id="PS50879"/>
    </source>
</evidence>
<organism evidence="14 15">
    <name type="scientific">Gossypium australe</name>
    <dbReference type="NCBI Taxonomy" id="47621"/>
    <lineage>
        <taxon>Eukaryota</taxon>
        <taxon>Viridiplantae</taxon>
        <taxon>Streptophyta</taxon>
        <taxon>Embryophyta</taxon>
        <taxon>Tracheophyta</taxon>
        <taxon>Spermatophyta</taxon>
        <taxon>Magnoliopsida</taxon>
        <taxon>eudicotyledons</taxon>
        <taxon>Gunneridae</taxon>
        <taxon>Pentapetalae</taxon>
        <taxon>rosids</taxon>
        <taxon>malvids</taxon>
        <taxon>Malvales</taxon>
        <taxon>Malvaceae</taxon>
        <taxon>Malvoideae</taxon>
        <taxon>Gossypium</taxon>
    </lineage>
</organism>
<dbReference type="InterPro" id="IPR043128">
    <property type="entry name" value="Rev_trsase/Diguanyl_cyclase"/>
</dbReference>
<keyword evidence="2" id="KW-0808">Transferase</keyword>
<feature type="coiled-coil region" evidence="9">
    <location>
        <begin position="5"/>
        <end position="32"/>
    </location>
</feature>
<dbReference type="InterPro" id="IPR005162">
    <property type="entry name" value="Retrotrans_gag_dom"/>
</dbReference>
<dbReference type="InterPro" id="IPR012337">
    <property type="entry name" value="RNaseH-like_sf"/>
</dbReference>
<dbReference type="InterPro" id="IPR041588">
    <property type="entry name" value="Integrase_H2C2"/>
</dbReference>
<evidence type="ECO:0000256" key="6">
    <source>
        <dbReference type="ARBA" id="ARBA00022801"/>
    </source>
</evidence>
<dbReference type="CDD" id="cd01647">
    <property type="entry name" value="RT_LTR"/>
    <property type="match status" value="1"/>
</dbReference>
<dbReference type="FunFam" id="3.30.70.270:FF:000063">
    <property type="entry name" value="Zinc knuckle domaincontaining protein"/>
    <property type="match status" value="1"/>
</dbReference>
<keyword evidence="3" id="KW-0548">Nucleotidyltransferase</keyword>
<evidence type="ECO:0000256" key="4">
    <source>
        <dbReference type="ARBA" id="ARBA00022722"/>
    </source>
</evidence>
<keyword evidence="8" id="KW-0233">DNA recombination</keyword>
<dbReference type="InterPro" id="IPR000467">
    <property type="entry name" value="G_patch_dom"/>
</dbReference>
<keyword evidence="6" id="KW-0378">Hydrolase</keyword>
<dbReference type="Gene3D" id="3.10.10.10">
    <property type="entry name" value="HIV Type 1 Reverse Transcriptase, subunit A, domain 1"/>
    <property type="match status" value="1"/>
</dbReference>
<dbReference type="OrthoDB" id="1427511at2759"/>
<name>A0A5B6X7M1_9ROSI</name>
<dbReference type="Pfam" id="PF17921">
    <property type="entry name" value="Integrase_H2C2"/>
    <property type="match status" value="1"/>
</dbReference>
<dbReference type="Pfam" id="PF03732">
    <property type="entry name" value="Retrotrans_gag"/>
    <property type="match status" value="1"/>
</dbReference>
<dbReference type="Proteomes" id="UP000325315">
    <property type="component" value="Unassembled WGS sequence"/>
</dbReference>
<dbReference type="SUPFAM" id="SSF50630">
    <property type="entry name" value="Acid proteases"/>
    <property type="match status" value="1"/>
</dbReference>
<gene>
    <name evidence="14" type="ORF">EPI10_032869</name>
</gene>
<dbReference type="Gene3D" id="1.10.340.70">
    <property type="match status" value="1"/>
</dbReference>
<dbReference type="InterPro" id="IPR041373">
    <property type="entry name" value="RT_RNaseH"/>
</dbReference>
<dbReference type="Gene3D" id="3.30.70.270">
    <property type="match status" value="2"/>
</dbReference>
<dbReference type="PANTHER" id="PTHR32108">
    <property type="entry name" value="DNA-DIRECTED RNA POLYMERASE SUBUNIT ALPHA"/>
    <property type="match status" value="1"/>
</dbReference>